<accession>A0A8J3QZQ6</accession>
<dbReference type="EMBL" id="BONZ01000082">
    <property type="protein sequence ID" value="GIH19576.1"/>
    <property type="molecule type" value="Genomic_DNA"/>
</dbReference>
<evidence type="ECO:0000313" key="2">
    <source>
        <dbReference type="Proteomes" id="UP000642748"/>
    </source>
</evidence>
<protein>
    <submittedName>
        <fullName evidence="1">Uncharacterized protein</fullName>
    </submittedName>
</protein>
<organism evidence="1 2">
    <name type="scientific">Rugosimonospora africana</name>
    <dbReference type="NCBI Taxonomy" id="556532"/>
    <lineage>
        <taxon>Bacteria</taxon>
        <taxon>Bacillati</taxon>
        <taxon>Actinomycetota</taxon>
        <taxon>Actinomycetes</taxon>
        <taxon>Micromonosporales</taxon>
        <taxon>Micromonosporaceae</taxon>
        <taxon>Rugosimonospora</taxon>
    </lineage>
</organism>
<dbReference type="AlphaFoldDB" id="A0A8J3QZQ6"/>
<dbReference type="Proteomes" id="UP000642748">
    <property type="component" value="Unassembled WGS sequence"/>
</dbReference>
<keyword evidence="2" id="KW-1185">Reference proteome</keyword>
<proteinExistence type="predicted"/>
<reference evidence="1" key="1">
    <citation type="submission" date="2021-01" db="EMBL/GenBank/DDBJ databases">
        <title>Whole genome shotgun sequence of Rugosimonospora africana NBRC 104875.</title>
        <authorList>
            <person name="Komaki H."/>
            <person name="Tamura T."/>
        </authorList>
    </citation>
    <scope>NUCLEOTIDE SEQUENCE</scope>
    <source>
        <strain evidence="1">NBRC 104875</strain>
    </source>
</reference>
<sequence length="91" mass="9607">MVAAVFAGEGLQSLRRFPETGRELPAGRVPVMSVPDSIRSIASTVLASQSSELLQTVGPGFGASTQQKLLGVVILAVVGTYGRDRPLRDRL</sequence>
<comment type="caution">
    <text evidence="1">The sequence shown here is derived from an EMBL/GenBank/DDBJ whole genome shotgun (WGS) entry which is preliminary data.</text>
</comment>
<name>A0A8J3QZQ6_9ACTN</name>
<evidence type="ECO:0000313" key="1">
    <source>
        <dbReference type="EMBL" id="GIH19576.1"/>
    </source>
</evidence>
<gene>
    <name evidence="1" type="ORF">Raf01_77480</name>
</gene>